<evidence type="ECO:0000256" key="1">
    <source>
        <dbReference type="ARBA" id="ARBA00006484"/>
    </source>
</evidence>
<accession>A0ABV6NSS7</accession>
<evidence type="ECO:0000313" key="4">
    <source>
        <dbReference type="Proteomes" id="UP001589894"/>
    </source>
</evidence>
<protein>
    <submittedName>
        <fullName evidence="3">3-oxoacyl-ACP reductase</fullName>
        <ecNumber evidence="3">1.1.1.100</ecNumber>
    </submittedName>
</protein>
<dbReference type="Proteomes" id="UP001589894">
    <property type="component" value="Unassembled WGS sequence"/>
</dbReference>
<evidence type="ECO:0000313" key="3">
    <source>
        <dbReference type="EMBL" id="MFC0563821.1"/>
    </source>
</evidence>
<comment type="similarity">
    <text evidence="1">Belongs to the short-chain dehydrogenases/reductases (SDR) family.</text>
</comment>
<evidence type="ECO:0000256" key="2">
    <source>
        <dbReference type="ARBA" id="ARBA00023002"/>
    </source>
</evidence>
<dbReference type="NCBIfam" id="NF004713">
    <property type="entry name" value="PRK06057.1"/>
    <property type="match status" value="1"/>
</dbReference>
<dbReference type="NCBIfam" id="NF005559">
    <property type="entry name" value="PRK07231.1"/>
    <property type="match status" value="1"/>
</dbReference>
<dbReference type="Pfam" id="PF13561">
    <property type="entry name" value="adh_short_C2"/>
    <property type="match status" value="1"/>
</dbReference>
<dbReference type="SUPFAM" id="SSF51735">
    <property type="entry name" value="NAD(P)-binding Rossmann-fold domains"/>
    <property type="match status" value="1"/>
</dbReference>
<name>A0ABV6NSS7_9ACTN</name>
<organism evidence="3 4">
    <name type="scientific">Plantactinospora siamensis</name>
    <dbReference type="NCBI Taxonomy" id="555372"/>
    <lineage>
        <taxon>Bacteria</taxon>
        <taxon>Bacillati</taxon>
        <taxon>Actinomycetota</taxon>
        <taxon>Actinomycetes</taxon>
        <taxon>Micromonosporales</taxon>
        <taxon>Micromonosporaceae</taxon>
        <taxon>Plantactinospora</taxon>
    </lineage>
</organism>
<dbReference type="InterPro" id="IPR036291">
    <property type="entry name" value="NAD(P)-bd_dom_sf"/>
</dbReference>
<dbReference type="PRINTS" id="PR00080">
    <property type="entry name" value="SDRFAMILY"/>
</dbReference>
<sequence>MSRTCSSRRRSDSVQRLQDRVAVVTGAGSGIGLATARRFAAEGARVVCVDIAAGPGRAVAAEVGGEYVDCDVADEAAVRDLFDGVVQRHGRLDVAFNNAGISPPEDGSILETDLATWERVLRVNTTSVYLGCKYAIPHMLRQGSGSIINTASFVALMGAATSQIAYTASKGGVLALTRELGVQFARQGIRVNALCPGPIATPLLLELFAADPERAARRLVHVPMGRFGKPEEIAAAVAFLASDDASFMTAAQFVVDGGITGAYVTPL</sequence>
<dbReference type="EMBL" id="JBHLUE010000004">
    <property type="protein sequence ID" value="MFC0563821.1"/>
    <property type="molecule type" value="Genomic_DNA"/>
</dbReference>
<gene>
    <name evidence="3" type="ORF">ACFFHU_06525</name>
</gene>
<dbReference type="RefSeq" id="WP_377336725.1">
    <property type="nucleotide sequence ID" value="NZ_JBHLUE010000004.1"/>
</dbReference>
<dbReference type="PANTHER" id="PTHR43180">
    <property type="entry name" value="3-OXOACYL-(ACYL-CARRIER-PROTEIN) REDUCTASE (AFU_ORTHOLOGUE AFUA_6G11210)"/>
    <property type="match status" value="1"/>
</dbReference>
<proteinExistence type="inferred from homology"/>
<dbReference type="GO" id="GO:0004316">
    <property type="term" value="F:3-oxoacyl-[acyl-carrier-protein] reductase (NADPH) activity"/>
    <property type="evidence" value="ECO:0007669"/>
    <property type="project" value="UniProtKB-EC"/>
</dbReference>
<comment type="caution">
    <text evidence="3">The sequence shown here is derived from an EMBL/GenBank/DDBJ whole genome shotgun (WGS) entry which is preliminary data.</text>
</comment>
<dbReference type="Gene3D" id="3.40.50.720">
    <property type="entry name" value="NAD(P)-binding Rossmann-like Domain"/>
    <property type="match status" value="1"/>
</dbReference>
<dbReference type="PANTHER" id="PTHR43180:SF66">
    <property type="entry name" value="SHORT-CHAIN DEHYDROGENASE_REDUCTASE FAMILY PROTEIN"/>
    <property type="match status" value="1"/>
</dbReference>
<dbReference type="EC" id="1.1.1.100" evidence="3"/>
<keyword evidence="2 3" id="KW-0560">Oxidoreductase</keyword>
<dbReference type="CDD" id="cd05233">
    <property type="entry name" value="SDR_c"/>
    <property type="match status" value="1"/>
</dbReference>
<dbReference type="PRINTS" id="PR00081">
    <property type="entry name" value="GDHRDH"/>
</dbReference>
<keyword evidence="4" id="KW-1185">Reference proteome</keyword>
<dbReference type="InterPro" id="IPR002347">
    <property type="entry name" value="SDR_fam"/>
</dbReference>
<reference evidence="3 4" key="1">
    <citation type="submission" date="2024-09" db="EMBL/GenBank/DDBJ databases">
        <authorList>
            <person name="Sun Q."/>
            <person name="Mori K."/>
        </authorList>
    </citation>
    <scope>NUCLEOTIDE SEQUENCE [LARGE SCALE GENOMIC DNA]</scope>
    <source>
        <strain evidence="3 4">TBRC 2205</strain>
    </source>
</reference>